<accession>A0ACB8V4K2</accession>
<reference evidence="1" key="1">
    <citation type="journal article" date="2022" name="bioRxiv">
        <title>Population genetic analysis of Ophidiomyces ophidiicola, the causative agent of snake fungal disease, indicates recent introductions to the USA.</title>
        <authorList>
            <person name="Ladner J.T."/>
            <person name="Palmer J.M."/>
            <person name="Ettinger C.L."/>
            <person name="Stajich J.E."/>
            <person name="Farrell T.M."/>
            <person name="Glorioso B.M."/>
            <person name="Lawson B."/>
            <person name="Price S.J."/>
            <person name="Stengle A.G."/>
            <person name="Grear D.A."/>
            <person name="Lorch J.M."/>
        </authorList>
    </citation>
    <scope>NUCLEOTIDE SEQUENCE</scope>
    <source>
        <strain evidence="1">NWHC 24266-5</strain>
    </source>
</reference>
<sequence>MREIEEILDRLEPDTNTRAAPSEGKQLSVINASLPCRTSELTSESRTAEVEGLLAQLRAFTATSQQLDALFTKRALSILCFYGFDEASPATTRRLALRCLCNVLLLSVPTRQIFVDENCPKKAIELLKSDHPDDELLAARQLLLCTYGTSLDFDTLITTGGIAEALNSRISYHAARISATEEKTSSPDTNIAALNESLKLFCNLAAQYPQHSQAFLRSFSPILSILNTIFIPAPPLEPPVSLLINCLVVLNISGQNTELVRNSLFPESDNVCLDRLVHLLDVTTTSYGHEELNERGSPLVQLLLRIAEIAPSGPKAHLKSLLLPSENDREGVLGTGDSLPARLLRLSTEISLNHLRLLIPSLLFELSDKDERQFSHNIGYGYASGLLLSLGKSLSPDDPKASASSEAATGSDINPVTGQKIEWEQEVNMPEMTDEEKEREAERLFVLFERLRATGVVDVENPVARAAQDGRFEEIE</sequence>
<name>A0ACB8V4K2_9EURO</name>
<organism evidence="1">
    <name type="scientific">Ophidiomyces ophidiicola</name>
    <dbReference type="NCBI Taxonomy" id="1387563"/>
    <lineage>
        <taxon>Eukaryota</taxon>
        <taxon>Fungi</taxon>
        <taxon>Dikarya</taxon>
        <taxon>Ascomycota</taxon>
        <taxon>Pezizomycotina</taxon>
        <taxon>Eurotiomycetes</taxon>
        <taxon>Eurotiomycetidae</taxon>
        <taxon>Onygenales</taxon>
        <taxon>Onygenaceae</taxon>
        <taxon>Ophidiomyces</taxon>
    </lineage>
</organism>
<evidence type="ECO:0000313" key="1">
    <source>
        <dbReference type="EMBL" id="KAI2392128.1"/>
    </source>
</evidence>
<gene>
    <name evidence="1" type="ORF">LOY88_000784</name>
</gene>
<protein>
    <submittedName>
        <fullName evidence="1">Uncharacterized protein</fullName>
    </submittedName>
</protein>
<proteinExistence type="predicted"/>
<comment type="caution">
    <text evidence="1">The sequence shown here is derived from an EMBL/GenBank/DDBJ whole genome shotgun (WGS) entry which is preliminary data.</text>
</comment>
<dbReference type="EMBL" id="JALBCA010000008">
    <property type="protein sequence ID" value="KAI2392128.1"/>
    <property type="molecule type" value="Genomic_DNA"/>
</dbReference>